<name>A0A844FZV6_9BACT</name>
<dbReference type="Gene3D" id="3.40.50.1110">
    <property type="entry name" value="SGNH hydrolase"/>
    <property type="match status" value="1"/>
</dbReference>
<comment type="caution">
    <text evidence="2">The sequence shown here is derived from an EMBL/GenBank/DDBJ whole genome shotgun (WGS) entry which is preliminary data.</text>
</comment>
<dbReference type="InterPro" id="IPR036514">
    <property type="entry name" value="SGNH_hydro_sf"/>
</dbReference>
<sequence>MKRDSLRILTIGNSFTDSLAQYFPQVAASAGCGLVFERANFGGCELERHWSYIEAEEKTPICRIYRGGGTKLRDLLARGWDIVTIQQASHMSWRPESFQPFATNIRDYILRYAPQAEVVIQQTWAYRADHPFLQPGSDWGIDQAEMYGRLTANYRELAKKLNLRIIPTGYAVQLSRAAEEKPFVNYDPALLETLRWPDLPPQAGDVVGQCHYRKDMESGELRLWRDLIHLNCRGQYLQACVWTAFLFGCPVSEITFVPEELDDRDAAGLRRTAQQAVDEFKQEKQG</sequence>
<gene>
    <name evidence="2" type="ORF">FYJ85_04170</name>
</gene>
<dbReference type="AlphaFoldDB" id="A0A844FZV6"/>
<evidence type="ECO:0000313" key="3">
    <source>
        <dbReference type="Proteomes" id="UP000435649"/>
    </source>
</evidence>
<dbReference type="InterPro" id="IPR032616">
    <property type="entry name" value="DUF4886"/>
</dbReference>
<dbReference type="PROSITE" id="PS51257">
    <property type="entry name" value="PROKAR_LIPOPROTEIN"/>
    <property type="match status" value="1"/>
</dbReference>
<proteinExistence type="predicted"/>
<protein>
    <submittedName>
        <fullName evidence="2">DUF4886 domain-containing protein</fullName>
    </submittedName>
</protein>
<dbReference type="Pfam" id="PF16227">
    <property type="entry name" value="DUF4886"/>
    <property type="match status" value="1"/>
</dbReference>
<reference evidence="2 3" key="1">
    <citation type="submission" date="2019-08" db="EMBL/GenBank/DDBJ databases">
        <title>In-depth cultivation of the pig gut microbiome towards novel bacterial diversity and tailored functional studies.</title>
        <authorList>
            <person name="Wylensek D."/>
            <person name="Hitch T.C.A."/>
            <person name="Clavel T."/>
        </authorList>
    </citation>
    <scope>NUCLEOTIDE SEQUENCE [LARGE SCALE GENOMIC DNA]</scope>
    <source>
        <strain evidence="2 3">BBE-744-WT-12</strain>
    </source>
</reference>
<feature type="domain" description="DUF4886" evidence="1">
    <location>
        <begin position="7"/>
        <end position="179"/>
    </location>
</feature>
<keyword evidence="3" id="KW-1185">Reference proteome</keyword>
<accession>A0A844FZV6</accession>
<evidence type="ECO:0000313" key="2">
    <source>
        <dbReference type="EMBL" id="MST96242.1"/>
    </source>
</evidence>
<dbReference type="EMBL" id="VUNS01000003">
    <property type="protein sequence ID" value="MST96242.1"/>
    <property type="molecule type" value="Genomic_DNA"/>
</dbReference>
<dbReference type="Proteomes" id="UP000435649">
    <property type="component" value="Unassembled WGS sequence"/>
</dbReference>
<evidence type="ECO:0000259" key="1">
    <source>
        <dbReference type="Pfam" id="PF16227"/>
    </source>
</evidence>
<dbReference type="GO" id="GO:0016788">
    <property type="term" value="F:hydrolase activity, acting on ester bonds"/>
    <property type="evidence" value="ECO:0007669"/>
    <property type="project" value="UniProtKB-ARBA"/>
</dbReference>
<dbReference type="RefSeq" id="WP_106053954.1">
    <property type="nucleotide sequence ID" value="NZ_CALXOB010000006.1"/>
</dbReference>
<organism evidence="2 3">
    <name type="scientific">Victivallis lenta</name>
    <dbReference type="NCBI Taxonomy" id="2606640"/>
    <lineage>
        <taxon>Bacteria</taxon>
        <taxon>Pseudomonadati</taxon>
        <taxon>Lentisphaerota</taxon>
        <taxon>Lentisphaeria</taxon>
        <taxon>Victivallales</taxon>
        <taxon>Victivallaceae</taxon>
        <taxon>Victivallis</taxon>
    </lineage>
</organism>